<proteinExistence type="predicted"/>
<keyword evidence="1" id="KW-0812">Transmembrane</keyword>
<dbReference type="EMBL" id="CADCTR010003325">
    <property type="protein sequence ID" value="CAA9394547.1"/>
    <property type="molecule type" value="Genomic_DNA"/>
</dbReference>
<sequence length="124" mass="13981">MWLLAVLQAAEMKINETPKALELLADWSTWLVGLQTGALALITFIAGKEGFLKFTNWFARWLVYGAICSFALSTVFATIVLGQIPTSRPRMTDAWPQETRILPEGDFYEAAAWHEAPWVFSWAT</sequence>
<dbReference type="AlphaFoldDB" id="A0A6J4NSF7"/>
<organism evidence="2">
    <name type="scientific">uncultured Chloroflexia bacterium</name>
    <dbReference type="NCBI Taxonomy" id="1672391"/>
    <lineage>
        <taxon>Bacteria</taxon>
        <taxon>Bacillati</taxon>
        <taxon>Chloroflexota</taxon>
        <taxon>Chloroflexia</taxon>
        <taxon>environmental samples</taxon>
    </lineage>
</organism>
<feature type="transmembrane region" description="Helical" evidence="1">
    <location>
        <begin position="58"/>
        <end position="81"/>
    </location>
</feature>
<protein>
    <submittedName>
        <fullName evidence="2">Uncharacterized protein</fullName>
    </submittedName>
</protein>
<evidence type="ECO:0000256" key="1">
    <source>
        <dbReference type="SAM" id="Phobius"/>
    </source>
</evidence>
<reference evidence="2" key="1">
    <citation type="submission" date="2020-02" db="EMBL/GenBank/DDBJ databases">
        <authorList>
            <person name="Meier V. D."/>
        </authorList>
    </citation>
    <scope>NUCLEOTIDE SEQUENCE</scope>
    <source>
        <strain evidence="2">AVDCRST_MAG93</strain>
    </source>
</reference>
<keyword evidence="1" id="KW-0472">Membrane</keyword>
<name>A0A6J4NSF7_9CHLR</name>
<gene>
    <name evidence="2" type="ORF">AVDCRST_MAG93-9904</name>
</gene>
<evidence type="ECO:0000313" key="2">
    <source>
        <dbReference type="EMBL" id="CAA9394547.1"/>
    </source>
</evidence>
<keyword evidence="1" id="KW-1133">Transmembrane helix</keyword>
<feature type="transmembrane region" description="Helical" evidence="1">
    <location>
        <begin position="27"/>
        <end position="46"/>
    </location>
</feature>
<accession>A0A6J4NSF7</accession>